<accession>A0A2M7D9D1</accession>
<sequence length="480" mass="54774">MAEKKNEPTIEDFMRIMDVADALKKQEEEVKRQLSVDEQKADIRERLRKTYQQMGVELSDEHLDAAIENYFSELYKFKQPEKNLSCKIAELYVNRDKIFKKYVVPALCIGAIGLGSWGVIKTVDKAGRMRAERNVENIVEESYMSKESIDKDIDIILASPFVAQLPKNELDNLNVFVTNSRNELSLSDSFFEKYCSGGTASDDINQSNYAEAKQKLAGIQLNIDSAKSDKDKASAIIETQQQLVNTKTSLDQLITDIRNLKPNETFSKQAELTYNNGISSIEKRQLSEAVKHKDELSGLEASINTFSELTIKVEQEYSSIKEIAIEQLAKDRGQVLYSEAGQYIKTSDVNKLEETVNQMLELDETLKQEYKLIITGGVWRYKLDNKSIKNYYLLLHAQESKGNDIPKSITNEETGKIKTVTEWGERVPKEVYDTVGKDNEDNGIIDNNIFSIKKRGFITEEIIMRYQGKPLEKLGEITDW</sequence>
<feature type="transmembrane region" description="Helical" evidence="1">
    <location>
        <begin position="102"/>
        <end position="120"/>
    </location>
</feature>
<dbReference type="Pfam" id="PF19911">
    <property type="entry name" value="DUF6384"/>
    <property type="match status" value="2"/>
</dbReference>
<proteinExistence type="predicted"/>
<name>A0A2M7D9D1_9BACT</name>
<keyword evidence="1" id="KW-1133">Transmembrane helix</keyword>
<evidence type="ECO:0000313" key="3">
    <source>
        <dbReference type="Proteomes" id="UP000230864"/>
    </source>
</evidence>
<organism evidence="2 3">
    <name type="scientific">Candidatus Nealsonbacteria bacterium CG02_land_8_20_14_3_00_37_10</name>
    <dbReference type="NCBI Taxonomy" id="1974699"/>
    <lineage>
        <taxon>Bacteria</taxon>
        <taxon>Candidatus Nealsoniibacteriota</taxon>
    </lineage>
</organism>
<keyword evidence="1" id="KW-0812">Transmembrane</keyword>
<dbReference type="AlphaFoldDB" id="A0A2M7D9D1"/>
<protein>
    <submittedName>
        <fullName evidence="2">Uncharacterized protein</fullName>
    </submittedName>
</protein>
<gene>
    <name evidence="2" type="ORF">COS25_01855</name>
</gene>
<dbReference type="InterPro" id="IPR045964">
    <property type="entry name" value="DUF6384"/>
</dbReference>
<evidence type="ECO:0000313" key="2">
    <source>
        <dbReference type="EMBL" id="PIV45047.1"/>
    </source>
</evidence>
<evidence type="ECO:0000256" key="1">
    <source>
        <dbReference type="SAM" id="Phobius"/>
    </source>
</evidence>
<dbReference type="Proteomes" id="UP000230864">
    <property type="component" value="Unassembled WGS sequence"/>
</dbReference>
<reference evidence="3" key="1">
    <citation type="submission" date="2017-09" db="EMBL/GenBank/DDBJ databases">
        <title>Depth-based differentiation of microbial function through sediment-hosted aquifers and enrichment of novel symbionts in the deep terrestrial subsurface.</title>
        <authorList>
            <person name="Probst A.J."/>
            <person name="Ladd B."/>
            <person name="Jarett J.K."/>
            <person name="Geller-Mcgrath D.E."/>
            <person name="Sieber C.M.K."/>
            <person name="Emerson J.B."/>
            <person name="Anantharaman K."/>
            <person name="Thomas B.C."/>
            <person name="Malmstrom R."/>
            <person name="Stieglmeier M."/>
            <person name="Klingl A."/>
            <person name="Woyke T."/>
            <person name="Ryan C.M."/>
            <person name="Banfield J.F."/>
        </authorList>
    </citation>
    <scope>NUCLEOTIDE SEQUENCE [LARGE SCALE GENOMIC DNA]</scope>
</reference>
<comment type="caution">
    <text evidence="2">The sequence shown here is derived from an EMBL/GenBank/DDBJ whole genome shotgun (WGS) entry which is preliminary data.</text>
</comment>
<dbReference type="EMBL" id="PETZ01000037">
    <property type="protein sequence ID" value="PIV45047.1"/>
    <property type="molecule type" value="Genomic_DNA"/>
</dbReference>
<keyword evidence="1" id="KW-0472">Membrane</keyword>